<dbReference type="HOGENOM" id="CLU_105014_0_0_2"/>
<protein>
    <submittedName>
        <fullName evidence="1">Uncharacterized protein</fullName>
    </submittedName>
</protein>
<dbReference type="SUPFAM" id="SSF52540">
    <property type="entry name" value="P-loop containing nucleoside triphosphate hydrolases"/>
    <property type="match status" value="1"/>
</dbReference>
<reference evidence="1 2" key="1">
    <citation type="submission" date="2014-07" db="EMBL/GenBank/DDBJ databases">
        <title>Methanogenic archaea and the global carbon cycle.</title>
        <authorList>
            <person name="Henriksen J.R."/>
            <person name="Luke J."/>
            <person name="Reinhart S."/>
            <person name="Benedict M.N."/>
            <person name="Youngblut N.D."/>
            <person name="Metcalf M.E."/>
            <person name="Whitaker R.J."/>
            <person name="Metcalf W.W."/>
        </authorList>
    </citation>
    <scope>NUCLEOTIDE SEQUENCE [LARGE SCALE GENOMIC DNA]</scope>
    <source>
        <strain evidence="1 2">C2J</strain>
    </source>
</reference>
<dbReference type="RefSeq" id="WP_048182044.1">
    <property type="nucleotide sequence ID" value="NZ_CP009508.1"/>
</dbReference>
<dbReference type="PATRIC" id="fig|1434118.4.peg.2352"/>
<dbReference type="AlphaFoldDB" id="A0A0E3PNC6"/>
<organism evidence="1 2">
    <name type="scientific">Methanosarcina siciliae C2J</name>
    <dbReference type="NCBI Taxonomy" id="1434118"/>
    <lineage>
        <taxon>Archaea</taxon>
        <taxon>Methanobacteriati</taxon>
        <taxon>Methanobacteriota</taxon>
        <taxon>Stenosarchaea group</taxon>
        <taxon>Methanomicrobia</taxon>
        <taxon>Methanosarcinales</taxon>
        <taxon>Methanosarcinaceae</taxon>
        <taxon>Methanosarcina</taxon>
    </lineage>
</organism>
<accession>A0A0E3PNC6</accession>
<sequence>MSQKPLFICITGIDGVGKTTHVNLILEHLHEKGIKCQYKWLRFHHLLSYPLLAYCRIAGYTRLSTLGSSQKCSYHEFYNSRLISIIYPWILLFDTFIFTTIKVYVPIFFGTSVVCDRFIYDTLIDVAVATKNHEIHKKAVGRLFLKLIPKNAHFIMLSVDKLIIFSRRAELKDDSTFDERYELYAKFSRLFNIPIIYNVNRNSVNSTVKDVNTAILKRLELYYA</sequence>
<dbReference type="Proteomes" id="UP000033123">
    <property type="component" value="Chromosome"/>
</dbReference>
<dbReference type="KEGG" id="msj:MSSAC_1845"/>
<proteinExistence type="predicted"/>
<dbReference type="STRING" id="1434118.MSSAC_1845"/>
<dbReference type="EMBL" id="CP009508">
    <property type="protein sequence ID" value="AKB36435.1"/>
    <property type="molecule type" value="Genomic_DNA"/>
</dbReference>
<gene>
    <name evidence="1" type="ORF">MSSAC_1845</name>
</gene>
<evidence type="ECO:0000313" key="2">
    <source>
        <dbReference type="Proteomes" id="UP000033123"/>
    </source>
</evidence>
<dbReference type="GeneID" id="24871455"/>
<name>A0A0E3PNC6_9EURY</name>
<evidence type="ECO:0000313" key="1">
    <source>
        <dbReference type="EMBL" id="AKB36435.1"/>
    </source>
</evidence>
<dbReference type="Gene3D" id="3.40.50.300">
    <property type="entry name" value="P-loop containing nucleotide triphosphate hydrolases"/>
    <property type="match status" value="1"/>
</dbReference>
<dbReference type="InterPro" id="IPR027417">
    <property type="entry name" value="P-loop_NTPase"/>
</dbReference>